<keyword evidence="3" id="KW-1185">Reference proteome</keyword>
<feature type="region of interest" description="Disordered" evidence="1">
    <location>
        <begin position="158"/>
        <end position="181"/>
    </location>
</feature>
<accession>A0ABR1M337</accession>
<reference evidence="2 3" key="1">
    <citation type="submission" date="2024-04" db="EMBL/GenBank/DDBJ databases">
        <title>Phyllosticta paracitricarpa is synonymous to the EU quarantine fungus P. citricarpa based on phylogenomic analyses.</title>
        <authorList>
            <consortium name="Lawrence Berkeley National Laboratory"/>
            <person name="Van ingen-buijs V.A."/>
            <person name="Van westerhoven A.C."/>
            <person name="Haridas S."/>
            <person name="Skiadas P."/>
            <person name="Martin F."/>
            <person name="Groenewald J.Z."/>
            <person name="Crous P.W."/>
            <person name="Seidl M.F."/>
        </authorList>
    </citation>
    <scope>NUCLEOTIDE SEQUENCE [LARGE SCALE GENOMIC DNA]</scope>
    <source>
        <strain evidence="2 3">CPC 17464</strain>
    </source>
</reference>
<comment type="caution">
    <text evidence="2">The sequence shown here is derived from an EMBL/GenBank/DDBJ whole genome shotgun (WGS) entry which is preliminary data.</text>
</comment>
<dbReference type="GeneID" id="92027284"/>
<dbReference type="RefSeq" id="XP_066658299.1">
    <property type="nucleotide sequence ID" value="XM_066794378.1"/>
</dbReference>
<evidence type="ECO:0000313" key="2">
    <source>
        <dbReference type="EMBL" id="KAK7542006.1"/>
    </source>
</evidence>
<evidence type="ECO:0000256" key="1">
    <source>
        <dbReference type="SAM" id="MobiDB-lite"/>
    </source>
</evidence>
<feature type="compositionally biased region" description="Polar residues" evidence="1">
    <location>
        <begin position="161"/>
        <end position="178"/>
    </location>
</feature>
<proteinExistence type="predicted"/>
<dbReference type="Proteomes" id="UP001360953">
    <property type="component" value="Unassembled WGS sequence"/>
</dbReference>
<gene>
    <name evidence="2" type="ORF">J3D65DRAFT_195586</name>
</gene>
<evidence type="ECO:0000313" key="3">
    <source>
        <dbReference type="Proteomes" id="UP001360953"/>
    </source>
</evidence>
<protein>
    <submittedName>
        <fullName evidence="2">Uncharacterized protein</fullName>
    </submittedName>
</protein>
<dbReference type="EMBL" id="JBBPEH010000002">
    <property type="protein sequence ID" value="KAK7542006.1"/>
    <property type="molecule type" value="Genomic_DNA"/>
</dbReference>
<organism evidence="2 3">
    <name type="scientific">Phyllosticta citribraziliensis</name>
    <dbReference type="NCBI Taxonomy" id="989973"/>
    <lineage>
        <taxon>Eukaryota</taxon>
        <taxon>Fungi</taxon>
        <taxon>Dikarya</taxon>
        <taxon>Ascomycota</taxon>
        <taxon>Pezizomycotina</taxon>
        <taxon>Dothideomycetes</taxon>
        <taxon>Dothideomycetes incertae sedis</taxon>
        <taxon>Botryosphaeriales</taxon>
        <taxon>Phyllostictaceae</taxon>
        <taxon>Phyllosticta</taxon>
    </lineage>
</organism>
<sequence length="292" mass="32423">MCSALTIPPGPGDPGTKCALINHSTPASLPSSTLRNSKRQQNLCLQILLHQQPSQTTCVQRSQQPVPIGTGTKCALINHSTPASLPSLTTRNSEQLQNLCLQMPPNQQTSQKQCVQRSHSAGVRWSRRSKMRTHLPLNLTLLPMFDKTQPDEASARLGLQKQATPVSTTSFDPSTQTKWSDHSARQTLMRASAVSTLGLPSSRLGTSDVTMWKSPSSGMLLFPRVADPSKGLRSACNRKRRKYNSAWQASFFPRLLWRCSAHILSPVRKPQRENALASSFTQLKKWPYEFPR</sequence>
<name>A0ABR1M337_9PEZI</name>